<sequence>MGVGTVRFGTELLKSRLLAFAGEEPYPKLSFVKETSFMDKMVALCKRRGFIFPSCEIYGGLAGVWDYGPLGVELKRNIKEYWWVCMTQYRDDIVGLDSAILTHRAVLQASGHEGQFVDELVECKECHSRFRTDELGAVFCPLRPKFHPGQCGAPLTEPRRFHLLFKTQLGPVEESAETVYLRPETAQGIFVQFRNVLEVSRKKLPFGIAQIGKAFRNEVNPRHFTFRSREFEQMEVEYFVKPGTGLELLERWKEERLAWYESLGLPRSKIRVRDVPESERAFYSQKTYDLEYEFPFGTHELEGIAYRTDYDLVQHARGSGKPLDYFDEETQTRFVPHVIEPSGGVDRTVLALLCEAYNEEEVKEDGERGKEVRTVLRLSPRVAPIKVGVLPLLRNRPELVAKAQEVASWLRRFYKTAYDEAGSIGRRYRRMDEIGTPFCVTIDFETLEGVRSGPLAGRRNTVTVRDRDTMAQERVAIEDLLEYLAQKVSPGIGGFFVPREGNQGLGKSWPA</sequence>
<dbReference type="Gene3D" id="3.40.50.800">
    <property type="entry name" value="Anticodon-binding domain"/>
    <property type="match status" value="1"/>
</dbReference>
<evidence type="ECO:0000256" key="4">
    <source>
        <dbReference type="ARBA" id="ARBA00022741"/>
    </source>
</evidence>
<evidence type="ECO:0000313" key="11">
    <source>
        <dbReference type="Proteomes" id="UP000663859"/>
    </source>
</evidence>
<feature type="domain" description="Aminoacyl-transfer RNA synthetases class-II family profile" evidence="9">
    <location>
        <begin position="39"/>
        <end position="380"/>
    </location>
</feature>
<dbReference type="PROSITE" id="PS50862">
    <property type="entry name" value="AA_TRNA_LIGASE_II"/>
    <property type="match status" value="1"/>
</dbReference>
<dbReference type="InterPro" id="IPR027031">
    <property type="entry name" value="Gly-tRNA_synthase/POLG2"/>
</dbReference>
<dbReference type="GO" id="GO:0004820">
    <property type="term" value="F:glycine-tRNA ligase activity"/>
    <property type="evidence" value="ECO:0007669"/>
    <property type="project" value="UniProtKB-UniRule"/>
</dbReference>
<dbReference type="GO" id="GO:0006426">
    <property type="term" value="P:glycyl-tRNA aminoacylation"/>
    <property type="evidence" value="ECO:0007669"/>
    <property type="project" value="UniProtKB-UniRule"/>
</dbReference>
<evidence type="ECO:0000256" key="2">
    <source>
        <dbReference type="ARBA" id="ARBA00022490"/>
    </source>
</evidence>
<feature type="binding site" evidence="8">
    <location>
        <begin position="231"/>
        <end position="235"/>
    </location>
    <ligand>
        <name>substrate</name>
    </ligand>
</feature>
<proteinExistence type="inferred from homology"/>
<name>A0A8J2BTN3_9BACT</name>
<feature type="binding site" evidence="8">
    <location>
        <begin position="340"/>
        <end position="344"/>
    </location>
    <ligand>
        <name>substrate</name>
    </ligand>
</feature>
<dbReference type="NCBIfam" id="NF003211">
    <property type="entry name" value="PRK04173.1"/>
    <property type="match status" value="1"/>
</dbReference>
<feature type="binding site" evidence="8">
    <location>
        <position position="184"/>
    </location>
    <ligand>
        <name>substrate</name>
    </ligand>
</feature>
<evidence type="ECO:0000259" key="9">
    <source>
        <dbReference type="PROSITE" id="PS50862"/>
    </source>
</evidence>
<feature type="binding site" evidence="8">
    <location>
        <begin position="216"/>
        <end position="218"/>
    </location>
    <ligand>
        <name>ATP</name>
        <dbReference type="ChEBI" id="CHEBI:30616"/>
    </ligand>
</feature>
<feature type="binding site" evidence="8">
    <location>
        <position position="131"/>
    </location>
    <ligand>
        <name>substrate</name>
    </ligand>
</feature>
<reference evidence="10" key="1">
    <citation type="submission" date="2021-02" db="EMBL/GenBank/DDBJ databases">
        <authorList>
            <person name="Cremers G."/>
            <person name="Picone N."/>
        </authorList>
    </citation>
    <scope>NUCLEOTIDE SEQUENCE</scope>
    <source>
        <strain evidence="10">PQ17</strain>
    </source>
</reference>
<keyword evidence="6 8" id="KW-0648">Protein biosynthesis</keyword>
<dbReference type="PRINTS" id="PR01043">
    <property type="entry name" value="TRNASYNTHGLY"/>
</dbReference>
<feature type="binding site" evidence="8">
    <location>
        <begin position="344"/>
        <end position="347"/>
    </location>
    <ligand>
        <name>ATP</name>
        <dbReference type="ChEBI" id="CHEBI:30616"/>
    </ligand>
</feature>
<keyword evidence="7 8" id="KW-0030">Aminoacyl-tRNA synthetase</keyword>
<dbReference type="InterPro" id="IPR036621">
    <property type="entry name" value="Anticodon-bd_dom_sf"/>
</dbReference>
<organism evidence="10 11">
    <name type="scientific">Candidatus Methylacidithermus pantelleriae</name>
    <dbReference type="NCBI Taxonomy" id="2744239"/>
    <lineage>
        <taxon>Bacteria</taxon>
        <taxon>Pseudomonadati</taxon>
        <taxon>Verrucomicrobiota</taxon>
        <taxon>Methylacidiphilae</taxon>
        <taxon>Methylacidiphilales</taxon>
        <taxon>Methylacidiphilaceae</taxon>
        <taxon>Candidatus Methylacidithermus</taxon>
    </lineage>
</organism>
<evidence type="ECO:0000256" key="6">
    <source>
        <dbReference type="ARBA" id="ARBA00022917"/>
    </source>
</evidence>
<gene>
    <name evidence="8 10" type="primary">glyQS</name>
    <name evidence="10" type="ORF">MPNT_30174</name>
</gene>
<comment type="subcellular location">
    <subcellularLocation>
        <location evidence="8">Cytoplasm</location>
    </subcellularLocation>
</comment>
<dbReference type="InterPro" id="IPR002315">
    <property type="entry name" value="tRNA-synt_gly"/>
</dbReference>
<dbReference type="Pfam" id="PF03129">
    <property type="entry name" value="HGTP_anticodon"/>
    <property type="match status" value="1"/>
</dbReference>
<evidence type="ECO:0000256" key="5">
    <source>
        <dbReference type="ARBA" id="ARBA00022840"/>
    </source>
</evidence>
<dbReference type="PANTHER" id="PTHR10745">
    <property type="entry name" value="GLYCYL-TRNA SYNTHETASE/DNA POLYMERASE SUBUNIT GAMMA-2"/>
    <property type="match status" value="1"/>
</dbReference>
<dbReference type="GO" id="GO:0005524">
    <property type="term" value="F:ATP binding"/>
    <property type="evidence" value="ECO:0007669"/>
    <property type="project" value="UniProtKB-UniRule"/>
</dbReference>
<dbReference type="InterPro" id="IPR033731">
    <property type="entry name" value="GlyRS-like_core"/>
</dbReference>
<dbReference type="InterPro" id="IPR002314">
    <property type="entry name" value="aa-tRNA-synt_IIb"/>
</dbReference>
<evidence type="ECO:0000256" key="3">
    <source>
        <dbReference type="ARBA" id="ARBA00022598"/>
    </source>
</evidence>
<dbReference type="Gene3D" id="3.30.930.10">
    <property type="entry name" value="Bira Bifunctional Protein, Domain 2"/>
    <property type="match status" value="1"/>
</dbReference>
<feature type="binding site" evidence="8">
    <location>
        <begin position="300"/>
        <end position="301"/>
    </location>
    <ligand>
        <name>ATP</name>
        <dbReference type="ChEBI" id="CHEBI:30616"/>
    </ligand>
</feature>
<dbReference type="CDD" id="cd00774">
    <property type="entry name" value="GlyRS-like_core"/>
    <property type="match status" value="1"/>
</dbReference>
<dbReference type="SUPFAM" id="SSF52954">
    <property type="entry name" value="Class II aaRS ABD-related"/>
    <property type="match status" value="1"/>
</dbReference>
<evidence type="ECO:0000256" key="8">
    <source>
        <dbReference type="HAMAP-Rule" id="MF_00253"/>
    </source>
</evidence>
<dbReference type="GO" id="GO:0005737">
    <property type="term" value="C:cytoplasm"/>
    <property type="evidence" value="ECO:0007669"/>
    <property type="project" value="UniProtKB-SubCell"/>
</dbReference>
<evidence type="ECO:0000256" key="1">
    <source>
        <dbReference type="ARBA" id="ARBA00008226"/>
    </source>
</evidence>
<dbReference type="InterPro" id="IPR006195">
    <property type="entry name" value="aa-tRNA-synth_II"/>
</dbReference>
<evidence type="ECO:0000256" key="7">
    <source>
        <dbReference type="ARBA" id="ARBA00023146"/>
    </source>
</evidence>
<dbReference type="PANTHER" id="PTHR10745:SF8">
    <property type="entry name" value="DNA POLYMERASE SUBUNIT GAMMA-2, MITOCHONDRIAL"/>
    <property type="match status" value="1"/>
</dbReference>
<dbReference type="InterPro" id="IPR022961">
    <property type="entry name" value="Gly_tRNA_ligase_bac"/>
</dbReference>
<comment type="similarity">
    <text evidence="1 8">Belongs to the class-II aminoacyl-tRNA synthetase family.</text>
</comment>
<dbReference type="SUPFAM" id="SSF55681">
    <property type="entry name" value="Class II aaRS and biotin synthetases"/>
    <property type="match status" value="1"/>
</dbReference>
<protein>
    <recommendedName>
        <fullName evidence="8">Glycine--tRNA ligase</fullName>
        <ecNumber evidence="8">6.1.1.14</ecNumber>
    </recommendedName>
    <alternativeName>
        <fullName evidence="8">Glycyl-tRNA synthetase</fullName>
        <shortName evidence="8">GlyRS</shortName>
    </alternativeName>
</protein>
<keyword evidence="5 8" id="KW-0067">ATP-binding</keyword>
<dbReference type="InterPro" id="IPR045864">
    <property type="entry name" value="aa-tRNA-synth_II/BPL/LPL"/>
</dbReference>
<feature type="binding site" evidence="8">
    <location>
        <begin position="226"/>
        <end position="231"/>
    </location>
    <ligand>
        <name>ATP</name>
        <dbReference type="ChEBI" id="CHEBI:30616"/>
    </ligand>
</feature>
<comment type="subunit">
    <text evidence="8">Homodimer.</text>
</comment>
<comment type="function">
    <text evidence="8">Catalyzes the attachment of glycine to tRNA(Gly).</text>
</comment>
<keyword evidence="11" id="KW-1185">Reference proteome</keyword>
<dbReference type="AlphaFoldDB" id="A0A8J2BTN3"/>
<dbReference type="EC" id="6.1.1.14" evidence="8"/>
<dbReference type="NCBIfam" id="TIGR00389">
    <property type="entry name" value="glyS_dimeric"/>
    <property type="match status" value="1"/>
</dbReference>
<dbReference type="Pfam" id="PF00587">
    <property type="entry name" value="tRNA-synt_2b"/>
    <property type="match status" value="1"/>
</dbReference>
<comment type="catalytic activity">
    <reaction evidence="8">
        <text>tRNA(Gly) + glycine + ATP = glycyl-tRNA(Gly) + AMP + diphosphate</text>
        <dbReference type="Rhea" id="RHEA:16013"/>
        <dbReference type="Rhea" id="RHEA-COMP:9664"/>
        <dbReference type="Rhea" id="RHEA-COMP:9683"/>
        <dbReference type="ChEBI" id="CHEBI:30616"/>
        <dbReference type="ChEBI" id="CHEBI:33019"/>
        <dbReference type="ChEBI" id="CHEBI:57305"/>
        <dbReference type="ChEBI" id="CHEBI:78442"/>
        <dbReference type="ChEBI" id="CHEBI:78522"/>
        <dbReference type="ChEBI" id="CHEBI:456215"/>
        <dbReference type="EC" id="6.1.1.14"/>
    </reaction>
</comment>
<accession>A0A8J2BTN3</accession>
<dbReference type="InterPro" id="IPR004154">
    <property type="entry name" value="Anticodon-bd"/>
</dbReference>
<keyword evidence="3 8" id="KW-0436">Ligase</keyword>
<keyword evidence="2 8" id="KW-0963">Cytoplasm</keyword>
<dbReference type="Proteomes" id="UP000663859">
    <property type="component" value="Unassembled WGS sequence"/>
</dbReference>
<keyword evidence="4 8" id="KW-0547">Nucleotide-binding</keyword>
<dbReference type="HAMAP" id="MF_00253_B">
    <property type="entry name" value="Gly_tRNA_synth_B"/>
    <property type="match status" value="1"/>
</dbReference>
<comment type="caution">
    <text evidence="10">The sequence shown here is derived from an EMBL/GenBank/DDBJ whole genome shotgun (WGS) entry which is preliminary data.</text>
</comment>
<dbReference type="EMBL" id="CAJNOB010000023">
    <property type="protein sequence ID" value="CAF0699250.1"/>
    <property type="molecule type" value="Genomic_DNA"/>
</dbReference>
<evidence type="ECO:0000313" key="10">
    <source>
        <dbReference type="EMBL" id="CAF0699250.1"/>
    </source>
</evidence>